<keyword evidence="6" id="KW-1185">Reference proteome</keyword>
<dbReference type="GO" id="GO:0031640">
    <property type="term" value="P:killing of cells of another organism"/>
    <property type="evidence" value="ECO:0007669"/>
    <property type="project" value="UniProtKB-KW"/>
</dbReference>
<name>K8WP05_9GAMM</name>
<accession>K8WP05</accession>
<sequence>MPENNYIGSATSRTNTGTSTTTVYVKVPKLRFFMEPRALSFAPAQSISVPSILKPASSTLSKDISLLSQLVKAPNPLTIALMGLFYSPSVGDSTLDRIVIGRPFEKRSIVGGFSRSASTISTYDYTSEEFLREIAAAKSTVTTRVRFRVIEDEKSGNPKIVGYAVDERSGLDRVRVRFAERHEDGSVTFSDPDFKGQFIWNTQNNTAEYNDYTAQDVAKNPDLAFQAMKFSLDNGQLGSIIHDGGGVGNYLPPTPLPEPQKIWSLPNPIPEIQKPELTPSPIPEQSTGWIESLPIHETDFNDYIIVDPLGEVPAIYVFFQKEPLKGGEIDYYKNLNGRSREKKFNVDHIPSKAAIKEYLKETYPDMTDDEIKELYGDVASVTIKIKTHQKYSETFGGRNSSNIELENGTIIKKAKLDSLDLYKASESNWAAIRGELKESEGYTDKELDDMLQEIHRLNRAKGWYK</sequence>
<keyword evidence="1" id="KW-0929">Antimicrobial</keyword>
<dbReference type="AlphaFoldDB" id="K8WP05"/>
<dbReference type="eggNOG" id="COG3266">
    <property type="taxonomic scope" value="Bacteria"/>
</dbReference>
<evidence type="ECO:0000256" key="2">
    <source>
        <dbReference type="ARBA" id="ARBA00023022"/>
    </source>
</evidence>
<dbReference type="OrthoDB" id="9204728at2"/>
<dbReference type="Proteomes" id="UP000009336">
    <property type="component" value="Unassembled WGS sequence"/>
</dbReference>
<dbReference type="RefSeq" id="WP_008912092.1">
    <property type="nucleotide sequence ID" value="NZ_KB233222.1"/>
</dbReference>
<keyword evidence="3" id="KW-0078">Bacteriocin</keyword>
<reference evidence="5 6" key="1">
    <citation type="journal article" date="2012" name="BMC Genomics">
        <title>Comparative genomics of bacteria in the genus Providencia isolated from wild Drosophila melanogaster.</title>
        <authorList>
            <person name="Galac M.R."/>
            <person name="Lazzaro B.P."/>
        </authorList>
    </citation>
    <scope>NUCLEOTIDE SEQUENCE [LARGE SCALE GENOMIC DNA]</scope>
    <source>
        <strain evidence="5 6">DSM 19968</strain>
    </source>
</reference>
<dbReference type="PATRIC" id="fig|1141662.3.peg.2116"/>
<dbReference type="STRING" id="1141662.OOA_10403"/>
<dbReference type="EMBL" id="AKKL01000026">
    <property type="protein sequence ID" value="EKT61706.1"/>
    <property type="molecule type" value="Genomic_DNA"/>
</dbReference>
<evidence type="ECO:0000313" key="6">
    <source>
        <dbReference type="Proteomes" id="UP000009336"/>
    </source>
</evidence>
<evidence type="ECO:0000256" key="3">
    <source>
        <dbReference type="ARBA" id="ARBA00023048"/>
    </source>
</evidence>
<dbReference type="InterPro" id="IPR036302">
    <property type="entry name" value="Pyosin/cloacin_T_dom_sf"/>
</dbReference>
<feature type="domain" description="Pyosin/cloacin translocation" evidence="4">
    <location>
        <begin position="131"/>
        <end position="211"/>
    </location>
</feature>
<gene>
    <name evidence="5" type="ORF">OOA_10403</name>
</gene>
<proteinExistence type="predicted"/>
<dbReference type="SUPFAM" id="SSF69369">
    <property type="entry name" value="Cloacin translocation domain"/>
    <property type="match status" value="1"/>
</dbReference>
<dbReference type="HOGENOM" id="CLU_058933_0_0_6"/>
<comment type="caution">
    <text evidence="5">The sequence shown here is derived from an EMBL/GenBank/DDBJ whole genome shotgun (WGS) entry which is preliminary data.</text>
</comment>
<dbReference type="InterPro" id="IPR016128">
    <property type="entry name" value="Pyosin/cloacin_T_dom"/>
</dbReference>
<keyword evidence="2" id="KW-0044">Antibiotic</keyword>
<protein>
    <recommendedName>
        <fullName evidence="4">Pyosin/cloacin translocation domain-containing protein</fullName>
    </recommendedName>
</protein>
<feature type="domain" description="Pyosin/cloacin translocation" evidence="4">
    <location>
        <begin position="253"/>
        <end position="317"/>
    </location>
</feature>
<dbReference type="GO" id="GO:0042742">
    <property type="term" value="P:defense response to bacterium"/>
    <property type="evidence" value="ECO:0007669"/>
    <property type="project" value="UniProtKB-KW"/>
</dbReference>
<evidence type="ECO:0000256" key="1">
    <source>
        <dbReference type="ARBA" id="ARBA00022529"/>
    </source>
</evidence>
<dbReference type="Pfam" id="PF06958">
    <property type="entry name" value="Pyocin_S"/>
    <property type="match status" value="2"/>
</dbReference>
<evidence type="ECO:0000313" key="5">
    <source>
        <dbReference type="EMBL" id="EKT61706.1"/>
    </source>
</evidence>
<evidence type="ECO:0000259" key="4">
    <source>
        <dbReference type="Pfam" id="PF06958"/>
    </source>
</evidence>
<organism evidence="5 6">
    <name type="scientific">Providencia burhodogranariea DSM 19968</name>
    <dbReference type="NCBI Taxonomy" id="1141662"/>
    <lineage>
        <taxon>Bacteria</taxon>
        <taxon>Pseudomonadati</taxon>
        <taxon>Pseudomonadota</taxon>
        <taxon>Gammaproteobacteria</taxon>
        <taxon>Enterobacterales</taxon>
        <taxon>Morganellaceae</taxon>
        <taxon>Providencia</taxon>
    </lineage>
</organism>